<evidence type="ECO:0000313" key="1">
    <source>
        <dbReference type="EMBL" id="KKL95502.1"/>
    </source>
</evidence>
<sequence length="150" mass="18115">MTYQIKFVTGEHHYKRGICFLISEDKRVTAKPIFDRLSKNNKNIERSLRTRFDAWRDKHLNKPARYHGWNQSEFQGRYTRCFVFKAEYHRFYGFLCNPKSSDRSYQVCILVRHAIKKEHETDETDLKQVEELRTTIAIQRAITDYFGEKQ</sequence>
<gene>
    <name evidence="1" type="ORF">LCGC14_1853960</name>
</gene>
<name>A0A0F9J8R0_9ZZZZ</name>
<proteinExistence type="predicted"/>
<organism evidence="1">
    <name type="scientific">marine sediment metagenome</name>
    <dbReference type="NCBI Taxonomy" id="412755"/>
    <lineage>
        <taxon>unclassified sequences</taxon>
        <taxon>metagenomes</taxon>
        <taxon>ecological metagenomes</taxon>
    </lineage>
</organism>
<dbReference type="AlphaFoldDB" id="A0A0F9J8R0"/>
<reference evidence="1" key="1">
    <citation type="journal article" date="2015" name="Nature">
        <title>Complex archaea that bridge the gap between prokaryotes and eukaryotes.</title>
        <authorList>
            <person name="Spang A."/>
            <person name="Saw J.H."/>
            <person name="Jorgensen S.L."/>
            <person name="Zaremba-Niedzwiedzka K."/>
            <person name="Martijn J."/>
            <person name="Lind A.E."/>
            <person name="van Eijk R."/>
            <person name="Schleper C."/>
            <person name="Guy L."/>
            <person name="Ettema T.J."/>
        </authorList>
    </citation>
    <scope>NUCLEOTIDE SEQUENCE</scope>
</reference>
<comment type="caution">
    <text evidence="1">The sequence shown here is derived from an EMBL/GenBank/DDBJ whole genome shotgun (WGS) entry which is preliminary data.</text>
</comment>
<protein>
    <submittedName>
        <fullName evidence="1">Uncharacterized protein</fullName>
    </submittedName>
</protein>
<dbReference type="EMBL" id="LAZR01018661">
    <property type="protein sequence ID" value="KKL95502.1"/>
    <property type="molecule type" value="Genomic_DNA"/>
</dbReference>
<accession>A0A0F9J8R0</accession>